<feature type="compositionally biased region" description="Polar residues" evidence="1">
    <location>
        <begin position="131"/>
        <end position="142"/>
    </location>
</feature>
<dbReference type="EMBL" id="VKAD01000001">
    <property type="protein sequence ID" value="TXR54305.1"/>
    <property type="molecule type" value="Genomic_DNA"/>
</dbReference>
<name>A0A5C8Z873_9GAMM</name>
<keyword evidence="2" id="KW-0472">Membrane</keyword>
<proteinExistence type="predicted"/>
<dbReference type="SUPFAM" id="SSF48452">
    <property type="entry name" value="TPR-like"/>
    <property type="match status" value="1"/>
</dbReference>
<dbReference type="Proteomes" id="UP000321764">
    <property type="component" value="Unassembled WGS sequence"/>
</dbReference>
<keyword evidence="2" id="KW-0812">Transmembrane</keyword>
<accession>A0A5C8Z873</accession>
<dbReference type="RefSeq" id="WP_147713703.1">
    <property type="nucleotide sequence ID" value="NZ_VKAD01000001.1"/>
</dbReference>
<organism evidence="3 4">
    <name type="scientific">Reinekea thalattae</name>
    <dbReference type="NCBI Taxonomy" id="2593301"/>
    <lineage>
        <taxon>Bacteria</taxon>
        <taxon>Pseudomonadati</taxon>
        <taxon>Pseudomonadota</taxon>
        <taxon>Gammaproteobacteria</taxon>
        <taxon>Oceanospirillales</taxon>
        <taxon>Saccharospirillaceae</taxon>
        <taxon>Reinekea</taxon>
    </lineage>
</organism>
<evidence type="ECO:0000313" key="4">
    <source>
        <dbReference type="Proteomes" id="UP000321764"/>
    </source>
</evidence>
<sequence length="357" mass="39470">MSKIHQALRNTQRQRRSFQKAAFNPLSGRQNRPNLLRRLSYIFSALLITSALAMTFFWPQLSEWFGHRLLGYPANQTAEERAALAKNEIQPVQAQAALETTASASETDQTVSIADAAIQAKTSEPAETVASDLSTETNEQSPGIQLAIAPPIQALAEPRQAPVQPTKPKETATTAQQPITAKPAVNTPPSLAANAPEPSTPSIRRSSLNWQEKVSQALQAQDLNEAEQQLKLWIGAQPDAAEPRLMLARIYISREHHLAAEPLLANLQGQIEADALLGLIYEKTQRHALAADTFKQLYRKQPSNHKWLLFWAINSENSNQLEIAKRLYQTYISQFSQVDSALTGFAQRRLSALGGVQ</sequence>
<dbReference type="OrthoDB" id="6198223at2"/>
<dbReference type="InterPro" id="IPR011990">
    <property type="entry name" value="TPR-like_helical_dom_sf"/>
</dbReference>
<dbReference type="Gene3D" id="1.25.40.10">
    <property type="entry name" value="Tetratricopeptide repeat domain"/>
    <property type="match status" value="1"/>
</dbReference>
<evidence type="ECO:0000256" key="1">
    <source>
        <dbReference type="SAM" id="MobiDB-lite"/>
    </source>
</evidence>
<feature type="region of interest" description="Disordered" evidence="1">
    <location>
        <begin position="157"/>
        <end position="204"/>
    </location>
</feature>
<gene>
    <name evidence="3" type="ORF">FME95_07150</name>
</gene>
<dbReference type="AlphaFoldDB" id="A0A5C8Z873"/>
<reference evidence="3 4" key="1">
    <citation type="submission" date="2019-07" db="EMBL/GenBank/DDBJ databases">
        <title>Reinekea sp. strain SSH23 genome sequencing and assembly.</title>
        <authorList>
            <person name="Kim I."/>
        </authorList>
    </citation>
    <scope>NUCLEOTIDE SEQUENCE [LARGE SCALE GENOMIC DNA]</scope>
    <source>
        <strain evidence="3 4">SSH23</strain>
    </source>
</reference>
<evidence type="ECO:0000256" key="2">
    <source>
        <dbReference type="SAM" id="Phobius"/>
    </source>
</evidence>
<evidence type="ECO:0008006" key="5">
    <source>
        <dbReference type="Google" id="ProtNLM"/>
    </source>
</evidence>
<comment type="caution">
    <text evidence="3">The sequence shown here is derived from an EMBL/GenBank/DDBJ whole genome shotgun (WGS) entry which is preliminary data.</text>
</comment>
<evidence type="ECO:0000313" key="3">
    <source>
        <dbReference type="EMBL" id="TXR54305.1"/>
    </source>
</evidence>
<keyword evidence="2" id="KW-1133">Transmembrane helix</keyword>
<protein>
    <recommendedName>
        <fullName evidence="5">Tetratricopeptide repeat protein</fullName>
    </recommendedName>
</protein>
<feature type="transmembrane region" description="Helical" evidence="2">
    <location>
        <begin position="39"/>
        <end position="58"/>
    </location>
</feature>
<feature type="region of interest" description="Disordered" evidence="1">
    <location>
        <begin position="121"/>
        <end position="142"/>
    </location>
</feature>
<keyword evidence="4" id="KW-1185">Reference proteome</keyword>